<dbReference type="OrthoDB" id="657052at2"/>
<dbReference type="AlphaFoldDB" id="A0A2U2P9K9"/>
<protein>
    <submittedName>
        <fullName evidence="2">Uncharacterized protein</fullName>
    </submittedName>
</protein>
<dbReference type="EMBL" id="QEAS01000036">
    <property type="protein sequence ID" value="PWG78071.1"/>
    <property type="molecule type" value="Genomic_DNA"/>
</dbReference>
<dbReference type="RefSeq" id="WP_109418376.1">
    <property type="nucleotide sequence ID" value="NZ_QEAS01000036.1"/>
</dbReference>
<evidence type="ECO:0000313" key="3">
    <source>
        <dbReference type="Proteomes" id="UP000245647"/>
    </source>
</evidence>
<keyword evidence="1" id="KW-0732">Signal</keyword>
<keyword evidence="3" id="KW-1185">Reference proteome</keyword>
<accession>A0A2U2P9K9</accession>
<proteinExistence type="predicted"/>
<evidence type="ECO:0000256" key="1">
    <source>
        <dbReference type="SAM" id="SignalP"/>
    </source>
</evidence>
<feature type="chain" id="PRO_5015732344" evidence="1">
    <location>
        <begin position="20"/>
        <end position="211"/>
    </location>
</feature>
<name>A0A2U2P9K9_9SPHI</name>
<comment type="caution">
    <text evidence="2">The sequence shown here is derived from an EMBL/GenBank/DDBJ whole genome shotgun (WGS) entry which is preliminary data.</text>
</comment>
<gene>
    <name evidence="2" type="ORF">DDR33_24170</name>
</gene>
<organism evidence="2 3">
    <name type="scientific">Pararcticibacter amylolyticus</name>
    <dbReference type="NCBI Taxonomy" id="2173175"/>
    <lineage>
        <taxon>Bacteria</taxon>
        <taxon>Pseudomonadati</taxon>
        <taxon>Bacteroidota</taxon>
        <taxon>Sphingobacteriia</taxon>
        <taxon>Sphingobacteriales</taxon>
        <taxon>Sphingobacteriaceae</taxon>
        <taxon>Pararcticibacter</taxon>
    </lineage>
</organism>
<feature type="signal peptide" evidence="1">
    <location>
        <begin position="1"/>
        <end position="19"/>
    </location>
</feature>
<dbReference type="Proteomes" id="UP000245647">
    <property type="component" value="Unassembled WGS sequence"/>
</dbReference>
<evidence type="ECO:0000313" key="2">
    <source>
        <dbReference type="EMBL" id="PWG78071.1"/>
    </source>
</evidence>
<reference evidence="2 3" key="1">
    <citation type="submission" date="2018-04" db="EMBL/GenBank/DDBJ databases">
        <title>Pedobacter chongqingensis sp. nov., isolated from a rottenly hemp rope.</title>
        <authorList>
            <person name="Cai Y."/>
        </authorList>
    </citation>
    <scope>NUCLEOTIDE SEQUENCE [LARGE SCALE GENOMIC DNA]</scope>
    <source>
        <strain evidence="2 3">FJ4-8</strain>
    </source>
</reference>
<sequence length="211" mass="22968">MKKPIILLMCLSSCFELFSQETLQSVTDRGAVTTNEIKVPKLHIPGNLTGEASIRIGEPYSPGNINVPVGGVTGGYNIDFYTWRDVQPVQTGARIRAERSNNYEPNNALVQSMDLVFYTSFGFGEFDLSEKMRIKSNGFVGLGTSKPNARLDIMGGLMFNSNITNRDNRPIIEPGTGFAEIRGYSSNGPLADDGFLRISAGAGTNANTIIY</sequence>